<dbReference type="GO" id="GO:0141221">
    <property type="term" value="F:histone deacetylase activity, hydrolytic mechanism"/>
    <property type="evidence" value="ECO:0007669"/>
    <property type="project" value="UniProtKB-EC"/>
</dbReference>
<dbReference type="InterPro" id="IPR000286">
    <property type="entry name" value="HDACs"/>
</dbReference>
<dbReference type="PANTHER" id="PTHR10625">
    <property type="entry name" value="HISTONE DEACETYLASE HDAC1-RELATED"/>
    <property type="match status" value="1"/>
</dbReference>
<accession>A0A3E1K973</accession>
<comment type="similarity">
    <text evidence="1">Belongs to the histone deacetylase family. HD type 2 subfamily.</text>
</comment>
<dbReference type="Pfam" id="PF00850">
    <property type="entry name" value="Hist_deacetyl"/>
    <property type="match status" value="1"/>
</dbReference>
<evidence type="ECO:0000313" key="9">
    <source>
        <dbReference type="EMBL" id="RFF30684.1"/>
    </source>
</evidence>
<dbReference type="CDD" id="cd09992">
    <property type="entry name" value="HDAC_classII"/>
    <property type="match status" value="1"/>
</dbReference>
<dbReference type="InterPro" id="IPR023801">
    <property type="entry name" value="His_deacetylse_dom"/>
</dbReference>
<dbReference type="SUPFAM" id="SSF52768">
    <property type="entry name" value="Arginase/deacetylase"/>
    <property type="match status" value="1"/>
</dbReference>
<evidence type="ECO:0000256" key="6">
    <source>
        <dbReference type="ARBA" id="ARBA00023015"/>
    </source>
</evidence>
<evidence type="ECO:0000256" key="5">
    <source>
        <dbReference type="ARBA" id="ARBA00022853"/>
    </source>
</evidence>
<evidence type="ECO:0000256" key="3">
    <source>
        <dbReference type="ARBA" id="ARBA00022491"/>
    </source>
</evidence>
<evidence type="ECO:0000259" key="8">
    <source>
        <dbReference type="Pfam" id="PF00850"/>
    </source>
</evidence>
<dbReference type="Gene3D" id="3.40.800.20">
    <property type="entry name" value="Histone deacetylase domain"/>
    <property type="match status" value="1"/>
</dbReference>
<dbReference type="InterPro" id="IPR023696">
    <property type="entry name" value="Ureohydrolase_dom_sf"/>
</dbReference>
<dbReference type="PRINTS" id="PR01270">
    <property type="entry name" value="HDASUPER"/>
</dbReference>
<dbReference type="PANTHER" id="PTHR10625:SF5">
    <property type="entry name" value="HISTONE DEACETYLASE"/>
    <property type="match status" value="1"/>
</dbReference>
<sequence length="371" mass="41122">MTAPLAVVYHDEMLEHRPPGLEPELRDYHARKLRALLGELVVSGPWKHPERPERLSDLVEHVRGIDDGRTLWIEPPRADDEALLRAHTPGHLKHLARLRGKTRMLSLDTTAVSPGSIDAAYRAAGAAMTAVDTVVEGRAKSAFALVRPPGHHARAAHFRGFCLLNNVAVAARHARAAHGLERVLIIDWDVHHGDGTESIFESDPDVLFFDLHRAAPYYPGSGALENTGRGRGRGTTLNVPLPEGAGDQAVLRAFDEILEPAARRFRPDLILVSAGFDGTREHLACRWSTAVYAHLTRRLLRLADELCRGRLAMVLEGGYHIDPMRRALEQCLFTLVAPDRELPPVQRNRTGLPAVDRARDFFVESGLLGRR</sequence>
<protein>
    <recommendedName>
        <fullName evidence="2">histone deacetylase</fullName>
        <ecNumber evidence="2">3.5.1.98</ecNumber>
    </recommendedName>
</protein>
<keyword evidence="5" id="KW-0156">Chromatin regulator</keyword>
<keyword evidence="10" id="KW-1185">Reference proteome</keyword>
<gene>
    <name evidence="9" type="ORF">DZC52_07060</name>
</gene>
<feature type="domain" description="Histone deacetylase" evidence="8">
    <location>
        <begin position="48"/>
        <end position="332"/>
    </location>
</feature>
<keyword evidence="4" id="KW-0378">Hydrolase</keyword>
<keyword evidence="3" id="KW-0678">Repressor</keyword>
<keyword evidence="7" id="KW-0804">Transcription</keyword>
<dbReference type="RefSeq" id="WP_116650425.1">
    <property type="nucleotide sequence ID" value="NZ_QUZK01000033.1"/>
</dbReference>
<evidence type="ECO:0000256" key="2">
    <source>
        <dbReference type="ARBA" id="ARBA00012111"/>
    </source>
</evidence>
<name>A0A3E1K973_9GAMM</name>
<dbReference type="InterPro" id="IPR037138">
    <property type="entry name" value="His_deacetylse_dom_sf"/>
</dbReference>
<organism evidence="9 10">
    <name type="scientific">Wenzhouxiangella sediminis</name>
    <dbReference type="NCBI Taxonomy" id="1792836"/>
    <lineage>
        <taxon>Bacteria</taxon>
        <taxon>Pseudomonadati</taxon>
        <taxon>Pseudomonadota</taxon>
        <taxon>Gammaproteobacteria</taxon>
        <taxon>Chromatiales</taxon>
        <taxon>Wenzhouxiangellaceae</taxon>
        <taxon>Wenzhouxiangella</taxon>
    </lineage>
</organism>
<comment type="caution">
    <text evidence="9">The sequence shown here is derived from an EMBL/GenBank/DDBJ whole genome shotgun (WGS) entry which is preliminary data.</text>
</comment>
<reference evidence="9 10" key="1">
    <citation type="submission" date="2018-08" db="EMBL/GenBank/DDBJ databases">
        <title>Wenzhouxiangella salilacus sp. nov., a novel bacterium isolated from a saline lake in Xinjiang Province, China.</title>
        <authorList>
            <person name="Han S."/>
        </authorList>
    </citation>
    <scope>NUCLEOTIDE SEQUENCE [LARGE SCALE GENOMIC DNA]</scope>
    <source>
        <strain evidence="9 10">XDB06</strain>
    </source>
</reference>
<keyword evidence="6" id="KW-0805">Transcription regulation</keyword>
<dbReference type="EMBL" id="QUZK01000033">
    <property type="protein sequence ID" value="RFF30684.1"/>
    <property type="molecule type" value="Genomic_DNA"/>
</dbReference>
<evidence type="ECO:0000313" key="10">
    <source>
        <dbReference type="Proteomes" id="UP000260351"/>
    </source>
</evidence>
<dbReference type="Proteomes" id="UP000260351">
    <property type="component" value="Unassembled WGS sequence"/>
</dbReference>
<evidence type="ECO:0000256" key="4">
    <source>
        <dbReference type="ARBA" id="ARBA00022801"/>
    </source>
</evidence>
<dbReference type="AlphaFoldDB" id="A0A3E1K973"/>
<dbReference type="EC" id="3.5.1.98" evidence="2"/>
<dbReference type="OrthoDB" id="9808367at2"/>
<evidence type="ECO:0000256" key="1">
    <source>
        <dbReference type="ARBA" id="ARBA00007738"/>
    </source>
</evidence>
<evidence type="ECO:0000256" key="7">
    <source>
        <dbReference type="ARBA" id="ARBA00023163"/>
    </source>
</evidence>
<proteinExistence type="inferred from homology"/>
<dbReference type="GO" id="GO:0040029">
    <property type="term" value="P:epigenetic regulation of gene expression"/>
    <property type="evidence" value="ECO:0007669"/>
    <property type="project" value="TreeGrafter"/>
</dbReference>